<reference evidence="2 3" key="1">
    <citation type="journal article" date="2019" name="Int. J. Syst. Evol. Microbiol.">
        <title>The Global Catalogue of Microorganisms (GCM) 10K type strain sequencing project: providing services to taxonomists for standard genome sequencing and annotation.</title>
        <authorList>
            <consortium name="The Broad Institute Genomics Platform"/>
            <consortium name="The Broad Institute Genome Sequencing Center for Infectious Disease"/>
            <person name="Wu L."/>
            <person name="Ma J."/>
        </authorList>
    </citation>
    <scope>NUCLEOTIDE SEQUENCE [LARGE SCALE GENOMIC DNA]</scope>
    <source>
        <strain evidence="2 3">JCM 12762</strain>
    </source>
</reference>
<dbReference type="Proteomes" id="UP001500943">
    <property type="component" value="Unassembled WGS sequence"/>
</dbReference>
<gene>
    <name evidence="2" type="ORF">GCM10009655_20110</name>
</gene>
<name>A0ABN1VV64_9MICO</name>
<dbReference type="InterPro" id="IPR049874">
    <property type="entry name" value="ROK_cs"/>
</dbReference>
<dbReference type="InterPro" id="IPR043129">
    <property type="entry name" value="ATPase_NBD"/>
</dbReference>
<comment type="similarity">
    <text evidence="1">Belongs to the ROK (NagC/XylR) family.</text>
</comment>
<dbReference type="PANTHER" id="PTHR18964:SF169">
    <property type="entry name" value="N-ACETYLMANNOSAMINE KINASE"/>
    <property type="match status" value="1"/>
</dbReference>
<dbReference type="EMBL" id="BAAAKW010000033">
    <property type="protein sequence ID" value="GAA1220511.1"/>
    <property type="molecule type" value="Genomic_DNA"/>
</dbReference>
<organism evidence="2 3">
    <name type="scientific">Rhodoglobus aureus</name>
    <dbReference type="NCBI Taxonomy" id="191497"/>
    <lineage>
        <taxon>Bacteria</taxon>
        <taxon>Bacillati</taxon>
        <taxon>Actinomycetota</taxon>
        <taxon>Actinomycetes</taxon>
        <taxon>Micrococcales</taxon>
        <taxon>Microbacteriaceae</taxon>
        <taxon>Rhodoglobus</taxon>
    </lineage>
</organism>
<dbReference type="SUPFAM" id="SSF53067">
    <property type="entry name" value="Actin-like ATPase domain"/>
    <property type="match status" value="1"/>
</dbReference>
<evidence type="ECO:0000313" key="2">
    <source>
        <dbReference type="EMBL" id="GAA1220511.1"/>
    </source>
</evidence>
<dbReference type="PANTHER" id="PTHR18964">
    <property type="entry name" value="ROK (REPRESSOR, ORF, KINASE) FAMILY"/>
    <property type="match status" value="1"/>
</dbReference>
<evidence type="ECO:0000256" key="1">
    <source>
        <dbReference type="ARBA" id="ARBA00006479"/>
    </source>
</evidence>
<proteinExistence type="inferred from homology"/>
<dbReference type="Gene3D" id="3.30.420.40">
    <property type="match status" value="2"/>
</dbReference>
<keyword evidence="3" id="KW-1185">Reference proteome</keyword>
<dbReference type="Pfam" id="PF00480">
    <property type="entry name" value="ROK"/>
    <property type="match status" value="1"/>
</dbReference>
<evidence type="ECO:0000313" key="3">
    <source>
        <dbReference type="Proteomes" id="UP001500943"/>
    </source>
</evidence>
<dbReference type="PROSITE" id="PS01125">
    <property type="entry name" value="ROK"/>
    <property type="match status" value="1"/>
</dbReference>
<comment type="caution">
    <text evidence="2">The sequence shown here is derived from an EMBL/GenBank/DDBJ whole genome shotgun (WGS) entry which is preliminary data.</text>
</comment>
<dbReference type="InterPro" id="IPR000600">
    <property type="entry name" value="ROK"/>
</dbReference>
<dbReference type="RefSeq" id="WP_343925497.1">
    <property type="nucleotide sequence ID" value="NZ_BAAAKW010000033.1"/>
</dbReference>
<protein>
    <submittedName>
        <fullName evidence="2">ROK family protein</fullName>
    </submittedName>
</protein>
<accession>A0ABN1VV64</accession>
<sequence>MTTTTSNRYALAIDIGGTKVEAAVVDPNGVVLATSRFRAPTGRTSSSEQLAENVRRVVRQSSATLPDGAELLGAGIGSAGPISVSRGEVSPLNLPAWRGYGVRALVEEELPGLSVALRGDGNCIALAEHWIGAARGVKYFMGMVVSTGVGGGLILDDRLIDGPTGNGGHFGHIEVGGEDTACGCGGTGCVEAVASGPKTVEWAQAHGWTGTTGEELAADYAAGNQVAVSAVRRSARAVGHGIASATALVDLELVAIGGGFSHVAADYIDLVADAITERAPFPFITKVRVVASALSSDGPLIGAAALVHHPERLSEVARA</sequence>